<evidence type="ECO:0000256" key="1">
    <source>
        <dbReference type="SAM" id="MobiDB-lite"/>
    </source>
</evidence>
<proteinExistence type="predicted"/>
<feature type="compositionally biased region" description="Basic residues" evidence="1">
    <location>
        <begin position="157"/>
        <end position="176"/>
    </location>
</feature>
<dbReference type="Pfam" id="PF13613">
    <property type="entry name" value="HTH_Tnp_4"/>
    <property type="match status" value="1"/>
</dbReference>
<comment type="caution">
    <text evidence="3">The sequence shown here is derived from an EMBL/GenBank/DDBJ whole genome shotgun (WGS) entry which is preliminary data.</text>
</comment>
<organism evidence="3 4">
    <name type="scientific">Streptomyces minutiscleroticus</name>
    <dbReference type="NCBI Taxonomy" id="68238"/>
    <lineage>
        <taxon>Bacteria</taxon>
        <taxon>Bacillati</taxon>
        <taxon>Actinomycetota</taxon>
        <taxon>Actinomycetes</taxon>
        <taxon>Kitasatosporales</taxon>
        <taxon>Streptomycetaceae</taxon>
        <taxon>Streptomyces</taxon>
    </lineage>
</organism>
<reference evidence="3" key="2">
    <citation type="submission" date="2020-09" db="EMBL/GenBank/DDBJ databases">
        <authorList>
            <person name="Sun Q."/>
            <person name="Ohkuma M."/>
        </authorList>
    </citation>
    <scope>NUCLEOTIDE SEQUENCE</scope>
    <source>
        <strain evidence="3">JCM 4790</strain>
    </source>
</reference>
<feature type="domain" description="Transposase Helix-turn-helix" evidence="2">
    <location>
        <begin position="63"/>
        <end position="108"/>
    </location>
</feature>
<name>A0A918NXH5_9ACTN</name>
<feature type="region of interest" description="Disordered" evidence="1">
    <location>
        <begin position="320"/>
        <end position="349"/>
    </location>
</feature>
<feature type="region of interest" description="Disordered" evidence="1">
    <location>
        <begin position="141"/>
        <end position="191"/>
    </location>
</feature>
<protein>
    <recommendedName>
        <fullName evidence="2">Transposase Helix-turn-helix domain-containing protein</fullName>
    </recommendedName>
</protein>
<dbReference type="InterPro" id="IPR027805">
    <property type="entry name" value="Transposase_HTH_dom"/>
</dbReference>
<dbReference type="Proteomes" id="UP000619244">
    <property type="component" value="Unassembled WGS sequence"/>
</dbReference>
<dbReference type="AlphaFoldDB" id="A0A918NXH5"/>
<reference evidence="3" key="1">
    <citation type="journal article" date="2014" name="Int. J. Syst. Evol. Microbiol.">
        <title>Complete genome sequence of Corynebacterium casei LMG S-19264T (=DSM 44701T), isolated from a smear-ripened cheese.</title>
        <authorList>
            <consortium name="US DOE Joint Genome Institute (JGI-PGF)"/>
            <person name="Walter F."/>
            <person name="Albersmeier A."/>
            <person name="Kalinowski J."/>
            <person name="Ruckert C."/>
        </authorList>
    </citation>
    <scope>NUCLEOTIDE SEQUENCE</scope>
    <source>
        <strain evidence="3">JCM 4790</strain>
    </source>
</reference>
<evidence type="ECO:0000259" key="2">
    <source>
        <dbReference type="Pfam" id="PF13613"/>
    </source>
</evidence>
<sequence length="388" mass="41669">MTDERSLWWTGSRPGSPIPSEASRLVHPSGLDPSGRHLRFLTARLREHHRAIGSRWRRPDAGRQALPALAHLRHGHPYAQLAAGFGIATTTAYRYITETVETLAALAPSLAEAVRTASSKAFVLLDGALLPTGRTVADRPFCSGKHKEHGMNPRTWSRTRLRGPARPKRPPIRKKSSSGSPSHALIGDSSNMSVTCSNQLTNMQKTHSFMDTVHKSVLSLGHPATLHTSRPLTGPDTEVRLECQGLSRNRWSCAAELRAGSRAPGSSPGIDAQIPHVPVEPCPVRAVCVLAGGEARPAGDCGRGSVLRLYPDHSLLHSLTRRTSGDQDDRAGGQAAPSPRALAAGVDGRHRAGRRWMPWPTAHTVLSAAEQGEAPMQTLSVELTGPGL</sequence>
<evidence type="ECO:0000313" key="4">
    <source>
        <dbReference type="Proteomes" id="UP000619244"/>
    </source>
</evidence>
<evidence type="ECO:0000313" key="3">
    <source>
        <dbReference type="EMBL" id="GGY04396.1"/>
    </source>
</evidence>
<keyword evidence="4" id="KW-1185">Reference proteome</keyword>
<gene>
    <name evidence="3" type="ORF">GCM10010358_67430</name>
</gene>
<dbReference type="EMBL" id="BMVU01000053">
    <property type="protein sequence ID" value="GGY04396.1"/>
    <property type="molecule type" value="Genomic_DNA"/>
</dbReference>
<accession>A0A918NXH5</accession>